<dbReference type="OrthoDB" id="9799345at2"/>
<evidence type="ECO:0000256" key="1">
    <source>
        <dbReference type="ARBA" id="ARBA00023015"/>
    </source>
</evidence>
<dbReference type="Pfam" id="PF14525">
    <property type="entry name" value="AraC_binding_2"/>
    <property type="match status" value="1"/>
</dbReference>
<dbReference type="InterPro" id="IPR009057">
    <property type="entry name" value="Homeodomain-like_sf"/>
</dbReference>
<dbReference type="PROSITE" id="PS00041">
    <property type="entry name" value="HTH_ARAC_FAMILY_1"/>
    <property type="match status" value="1"/>
</dbReference>
<accession>A0A5D0U5H8</accession>
<dbReference type="PANTHER" id="PTHR46796:SF6">
    <property type="entry name" value="ARAC SUBFAMILY"/>
    <property type="match status" value="1"/>
</dbReference>
<dbReference type="InterPro" id="IPR050204">
    <property type="entry name" value="AraC_XylS_family_regulators"/>
</dbReference>
<dbReference type="Pfam" id="PF12833">
    <property type="entry name" value="HTH_18"/>
    <property type="match status" value="1"/>
</dbReference>
<sequence length="345" mass="37142">MGATADNSGVHHGTGRIGEGPAVDDILGGPARADRAAYRLALYRSDRAGRIHVGNVYPSAAQADAVYTGEVRERDPDRDDPDRDDPDHDDPDHDEDVYRFLLPLHGELVVVLGDGGEAPLRPGTGGLVPPAASLRAGRHPSARVLALTIPAREVDGRLPPESPFAAGPSAGLDLSAGLGRVVADMVRAVGEERDSLTERQFEAACDRITELLCIVVAGQRAGGDRPPAPGHLAEVEAVVRRYVREHVTDPALTGARVAQALGWSLRQVQLALQRAGTTPRELIREERLRLVRDRLRSPLDRHVTITDLAHATGFSSASALSHAFRRRFGVSPRELRQQGRAQTAR</sequence>
<evidence type="ECO:0000256" key="2">
    <source>
        <dbReference type="ARBA" id="ARBA00023125"/>
    </source>
</evidence>
<organism evidence="6 7">
    <name type="scientific">Actinomadura syzygii</name>
    <dbReference type="NCBI Taxonomy" id="1427538"/>
    <lineage>
        <taxon>Bacteria</taxon>
        <taxon>Bacillati</taxon>
        <taxon>Actinomycetota</taxon>
        <taxon>Actinomycetes</taxon>
        <taxon>Streptosporangiales</taxon>
        <taxon>Thermomonosporaceae</taxon>
        <taxon>Actinomadura</taxon>
    </lineage>
</organism>
<protein>
    <submittedName>
        <fullName evidence="6">AraC family transcriptional regulator</fullName>
    </submittedName>
</protein>
<evidence type="ECO:0000313" key="7">
    <source>
        <dbReference type="Proteomes" id="UP000322634"/>
    </source>
</evidence>
<dbReference type="InterPro" id="IPR035418">
    <property type="entry name" value="AraC-bd_2"/>
</dbReference>
<evidence type="ECO:0000256" key="4">
    <source>
        <dbReference type="SAM" id="MobiDB-lite"/>
    </source>
</evidence>
<feature type="compositionally biased region" description="Acidic residues" evidence="4">
    <location>
        <begin position="82"/>
        <end position="95"/>
    </location>
</feature>
<gene>
    <name evidence="6" type="ORF">FXF65_19800</name>
</gene>
<dbReference type="InterPro" id="IPR018060">
    <property type="entry name" value="HTH_AraC"/>
</dbReference>
<evidence type="ECO:0000256" key="3">
    <source>
        <dbReference type="ARBA" id="ARBA00023163"/>
    </source>
</evidence>
<feature type="compositionally biased region" description="Basic and acidic residues" evidence="4">
    <location>
        <begin position="70"/>
        <end position="81"/>
    </location>
</feature>
<keyword evidence="3" id="KW-0804">Transcription</keyword>
<dbReference type="PANTHER" id="PTHR46796">
    <property type="entry name" value="HTH-TYPE TRANSCRIPTIONAL ACTIVATOR RHAS-RELATED"/>
    <property type="match status" value="1"/>
</dbReference>
<reference evidence="6 7" key="1">
    <citation type="submission" date="2019-08" db="EMBL/GenBank/DDBJ databases">
        <title>Actinomadura sp. nov. CYP1-5 isolated from mountain soil.</title>
        <authorList>
            <person name="Songsumanus A."/>
            <person name="Kuncharoen N."/>
            <person name="Kudo T."/>
            <person name="Yuki M."/>
            <person name="Igarashi Y."/>
            <person name="Tanasupawat S."/>
        </authorList>
    </citation>
    <scope>NUCLEOTIDE SEQUENCE [LARGE SCALE GENOMIC DNA]</scope>
    <source>
        <strain evidence="6 7">GKU157</strain>
    </source>
</reference>
<keyword evidence="7" id="KW-1185">Reference proteome</keyword>
<keyword evidence="1" id="KW-0805">Transcription regulation</keyword>
<dbReference type="AlphaFoldDB" id="A0A5D0U5H8"/>
<name>A0A5D0U5H8_9ACTN</name>
<feature type="region of interest" description="Disordered" evidence="4">
    <location>
        <begin position="62"/>
        <end position="95"/>
    </location>
</feature>
<evidence type="ECO:0000259" key="5">
    <source>
        <dbReference type="PROSITE" id="PS01124"/>
    </source>
</evidence>
<keyword evidence="2" id="KW-0238">DNA-binding</keyword>
<dbReference type="Proteomes" id="UP000322634">
    <property type="component" value="Unassembled WGS sequence"/>
</dbReference>
<dbReference type="SUPFAM" id="SSF46689">
    <property type="entry name" value="Homeodomain-like"/>
    <property type="match status" value="1"/>
</dbReference>
<feature type="region of interest" description="Disordered" evidence="4">
    <location>
        <begin position="1"/>
        <end position="29"/>
    </location>
</feature>
<dbReference type="Gene3D" id="1.10.10.60">
    <property type="entry name" value="Homeodomain-like"/>
    <property type="match status" value="1"/>
</dbReference>
<evidence type="ECO:0000313" key="6">
    <source>
        <dbReference type="EMBL" id="TYC13891.1"/>
    </source>
</evidence>
<feature type="domain" description="HTH araC/xylS-type" evidence="5">
    <location>
        <begin position="237"/>
        <end position="338"/>
    </location>
</feature>
<dbReference type="InterPro" id="IPR018062">
    <property type="entry name" value="HTH_AraC-typ_CS"/>
</dbReference>
<dbReference type="SMART" id="SM00342">
    <property type="entry name" value="HTH_ARAC"/>
    <property type="match status" value="1"/>
</dbReference>
<dbReference type="GO" id="GO:0043565">
    <property type="term" value="F:sequence-specific DNA binding"/>
    <property type="evidence" value="ECO:0007669"/>
    <property type="project" value="InterPro"/>
</dbReference>
<proteinExistence type="predicted"/>
<dbReference type="EMBL" id="VSFF01000007">
    <property type="protein sequence ID" value="TYC13891.1"/>
    <property type="molecule type" value="Genomic_DNA"/>
</dbReference>
<dbReference type="PROSITE" id="PS01124">
    <property type="entry name" value="HTH_ARAC_FAMILY_2"/>
    <property type="match status" value="1"/>
</dbReference>
<dbReference type="GO" id="GO:0003700">
    <property type="term" value="F:DNA-binding transcription factor activity"/>
    <property type="evidence" value="ECO:0007669"/>
    <property type="project" value="InterPro"/>
</dbReference>
<comment type="caution">
    <text evidence="6">The sequence shown here is derived from an EMBL/GenBank/DDBJ whole genome shotgun (WGS) entry which is preliminary data.</text>
</comment>